<feature type="domain" description="Pyrrolo-quinoline quinone repeat" evidence="2">
    <location>
        <begin position="91"/>
        <end position="152"/>
    </location>
</feature>
<sequence>MTRTARRGHRRPGRRPTRSGKPWRGSRRPPRGRSPSSGWRSSRKAGPLCAVTRHVSVDGRTAVAVPGKRPEKGKPEKSKQRAEPEAPCDHLAVVDIDTGKKLWEKPLPNGGSGSTGVNVTMTRGTVVATWGQGSAAYDMTTGKRLWADLNPSTCTDTGFAGGRGLLALRSCGDSADPEFRVQKVAPRTGRTVWTHKVARGIDSVYLASSQPPVIAVATGNDGTIDYLHSLDDRGRNRATIPLPDRRYLHNCDESFSAEVERCSGVVVGERQLYMATKPRDTYEAGLSRRVPNEVVAFDLARQTGEQDEGPQAPLMHGYESSR</sequence>
<protein>
    <recommendedName>
        <fullName evidence="2">Pyrrolo-quinoline quinone repeat domain-containing protein</fullName>
    </recommendedName>
</protein>
<gene>
    <name evidence="3" type="ORF">CP970_11705</name>
</gene>
<proteinExistence type="predicted"/>
<dbReference type="InterPro" id="IPR011047">
    <property type="entry name" value="Quinoprotein_ADH-like_sf"/>
</dbReference>
<accession>A0A5J6GTY5</accession>
<dbReference type="Gene3D" id="2.130.10.10">
    <property type="entry name" value="YVTN repeat-like/Quinoprotein amine dehydrogenase"/>
    <property type="match status" value="1"/>
</dbReference>
<evidence type="ECO:0000259" key="2">
    <source>
        <dbReference type="Pfam" id="PF13360"/>
    </source>
</evidence>
<name>A0A5J6GTY5_STRKN</name>
<dbReference type="InterPro" id="IPR015943">
    <property type="entry name" value="WD40/YVTN_repeat-like_dom_sf"/>
</dbReference>
<dbReference type="KEGG" id="ska:CP970_11705"/>
<feature type="region of interest" description="Disordered" evidence="1">
    <location>
        <begin position="1"/>
        <end position="86"/>
    </location>
</feature>
<keyword evidence="4" id="KW-1185">Reference proteome</keyword>
<dbReference type="SUPFAM" id="SSF50998">
    <property type="entry name" value="Quinoprotein alcohol dehydrogenase-like"/>
    <property type="match status" value="1"/>
</dbReference>
<dbReference type="AlphaFoldDB" id="A0A5J6GTY5"/>
<feature type="compositionally biased region" description="Basic residues" evidence="1">
    <location>
        <begin position="1"/>
        <end position="18"/>
    </location>
</feature>
<feature type="region of interest" description="Disordered" evidence="1">
    <location>
        <begin position="301"/>
        <end position="322"/>
    </location>
</feature>
<organism evidence="3 4">
    <name type="scientific">Streptomyces kanamyceticus</name>
    <dbReference type="NCBI Taxonomy" id="1967"/>
    <lineage>
        <taxon>Bacteria</taxon>
        <taxon>Bacillati</taxon>
        <taxon>Actinomycetota</taxon>
        <taxon>Actinomycetes</taxon>
        <taxon>Kitasatosporales</taxon>
        <taxon>Streptomycetaceae</taxon>
        <taxon>Streptomyces</taxon>
    </lineage>
</organism>
<evidence type="ECO:0000256" key="1">
    <source>
        <dbReference type="SAM" id="MobiDB-lite"/>
    </source>
</evidence>
<dbReference type="InterPro" id="IPR002372">
    <property type="entry name" value="PQQ_rpt_dom"/>
</dbReference>
<dbReference type="Pfam" id="PF13360">
    <property type="entry name" value="PQQ_2"/>
    <property type="match status" value="1"/>
</dbReference>
<feature type="compositionally biased region" description="Basic and acidic residues" evidence="1">
    <location>
        <begin position="68"/>
        <end position="86"/>
    </location>
</feature>
<evidence type="ECO:0000313" key="3">
    <source>
        <dbReference type="EMBL" id="QEU97278.1"/>
    </source>
</evidence>
<reference evidence="3 4" key="1">
    <citation type="submission" date="2017-09" db="EMBL/GenBank/DDBJ databases">
        <authorList>
            <person name="Lee N."/>
            <person name="Cho B.-K."/>
        </authorList>
    </citation>
    <scope>NUCLEOTIDE SEQUENCE [LARGE SCALE GENOMIC DNA]</scope>
    <source>
        <strain evidence="3 4">ATCC 12853</strain>
    </source>
</reference>
<dbReference type="EMBL" id="CP023699">
    <property type="protein sequence ID" value="QEU97278.1"/>
    <property type="molecule type" value="Genomic_DNA"/>
</dbReference>
<evidence type="ECO:0000313" key="4">
    <source>
        <dbReference type="Proteomes" id="UP000325529"/>
    </source>
</evidence>
<dbReference type="Proteomes" id="UP000325529">
    <property type="component" value="Chromosome"/>
</dbReference>